<sequence length="135" mass="14268">MPPKSRSTAGARKVRKKEKKNVAFGQAHIKSTFSNTIISITDPTGAVIAWASSGQVGFKGSRKSTPYAAQMAAEAAARRAMDHGMRKVDVFVKGPGSGRETAIRSLTAAGLEVGAISDVTPQAHNGVRPPKKRRV</sequence>
<comment type="subunit">
    <text evidence="7">Part of the 30S ribosomal subunit. Interacts with proteins S7 and S18. Binds to IF-3.</text>
</comment>
<comment type="similarity">
    <text evidence="1 7 8">Belongs to the universal ribosomal protein uS11 family.</text>
</comment>
<keyword evidence="5 7" id="KW-0687">Ribonucleoprotein</keyword>
<evidence type="ECO:0000256" key="7">
    <source>
        <dbReference type="HAMAP-Rule" id="MF_01310"/>
    </source>
</evidence>
<dbReference type="Gene3D" id="3.30.420.80">
    <property type="entry name" value="Ribosomal protein S11"/>
    <property type="match status" value="1"/>
</dbReference>
<dbReference type="Proteomes" id="UP001056455">
    <property type="component" value="Chromosome"/>
</dbReference>
<evidence type="ECO:0000256" key="1">
    <source>
        <dbReference type="ARBA" id="ARBA00006194"/>
    </source>
</evidence>
<evidence type="ECO:0000256" key="5">
    <source>
        <dbReference type="ARBA" id="ARBA00023274"/>
    </source>
</evidence>
<gene>
    <name evidence="7 10" type="primary">rpsK</name>
    <name evidence="10" type="ORF">NF556_04575</name>
</gene>
<dbReference type="InterPro" id="IPR019981">
    <property type="entry name" value="Ribosomal_uS11_bac-type"/>
</dbReference>
<dbReference type="PANTHER" id="PTHR11759">
    <property type="entry name" value="40S RIBOSOMAL PROTEIN S14/30S RIBOSOMAL PROTEIN S11"/>
    <property type="match status" value="1"/>
</dbReference>
<name>A0ABY4YWL7_9MICO</name>
<dbReference type="PIRSF" id="PIRSF002131">
    <property type="entry name" value="Ribosomal_S11"/>
    <property type="match status" value="1"/>
</dbReference>
<evidence type="ECO:0000313" key="10">
    <source>
        <dbReference type="EMBL" id="USQ80929.1"/>
    </source>
</evidence>
<evidence type="ECO:0000256" key="4">
    <source>
        <dbReference type="ARBA" id="ARBA00022980"/>
    </source>
</evidence>
<dbReference type="RefSeq" id="WP_252594313.1">
    <property type="nucleotide sequence ID" value="NZ_CP099489.1"/>
</dbReference>
<keyword evidence="11" id="KW-1185">Reference proteome</keyword>
<evidence type="ECO:0000256" key="3">
    <source>
        <dbReference type="ARBA" id="ARBA00022884"/>
    </source>
</evidence>
<evidence type="ECO:0000256" key="2">
    <source>
        <dbReference type="ARBA" id="ARBA00022730"/>
    </source>
</evidence>
<dbReference type="NCBIfam" id="TIGR03632">
    <property type="entry name" value="uS11_bact"/>
    <property type="match status" value="1"/>
</dbReference>
<dbReference type="GO" id="GO:0005840">
    <property type="term" value="C:ribosome"/>
    <property type="evidence" value="ECO:0007669"/>
    <property type="project" value="UniProtKB-KW"/>
</dbReference>
<proteinExistence type="inferred from homology"/>
<evidence type="ECO:0000256" key="9">
    <source>
        <dbReference type="SAM" id="MobiDB-lite"/>
    </source>
</evidence>
<keyword evidence="2 7" id="KW-0699">rRNA-binding</keyword>
<dbReference type="Pfam" id="PF00411">
    <property type="entry name" value="Ribosomal_S11"/>
    <property type="match status" value="1"/>
</dbReference>
<dbReference type="InterPro" id="IPR036967">
    <property type="entry name" value="Ribosomal_uS11_sf"/>
</dbReference>
<evidence type="ECO:0000313" key="11">
    <source>
        <dbReference type="Proteomes" id="UP001056455"/>
    </source>
</evidence>
<evidence type="ECO:0000256" key="8">
    <source>
        <dbReference type="RuleBase" id="RU003629"/>
    </source>
</evidence>
<dbReference type="NCBIfam" id="NF003698">
    <property type="entry name" value="PRK05309.1"/>
    <property type="match status" value="1"/>
</dbReference>
<accession>A0ABY4YWL7</accession>
<dbReference type="InterPro" id="IPR001971">
    <property type="entry name" value="Ribosomal_uS11"/>
</dbReference>
<organism evidence="10 11">
    <name type="scientific">Ornithinimicrobium faecis</name>
    <dbReference type="NCBI Taxonomy" id="2934158"/>
    <lineage>
        <taxon>Bacteria</taxon>
        <taxon>Bacillati</taxon>
        <taxon>Actinomycetota</taxon>
        <taxon>Actinomycetes</taxon>
        <taxon>Micrococcales</taxon>
        <taxon>Ornithinimicrobiaceae</taxon>
        <taxon>Ornithinimicrobium</taxon>
    </lineage>
</organism>
<dbReference type="SUPFAM" id="SSF53137">
    <property type="entry name" value="Translational machinery components"/>
    <property type="match status" value="1"/>
</dbReference>
<keyword evidence="3 7" id="KW-0694">RNA-binding</keyword>
<dbReference type="EMBL" id="CP099489">
    <property type="protein sequence ID" value="USQ80929.1"/>
    <property type="molecule type" value="Genomic_DNA"/>
</dbReference>
<comment type="function">
    <text evidence="7">Located on the platform of the 30S subunit, it bridges several disparate RNA helices of the 16S rRNA. Forms part of the Shine-Dalgarno cleft in the 70S ribosome.</text>
</comment>
<dbReference type="HAMAP" id="MF_01310">
    <property type="entry name" value="Ribosomal_uS11"/>
    <property type="match status" value="1"/>
</dbReference>
<dbReference type="InterPro" id="IPR018102">
    <property type="entry name" value="Ribosomal_uS11_CS"/>
</dbReference>
<evidence type="ECO:0000256" key="6">
    <source>
        <dbReference type="ARBA" id="ARBA00035160"/>
    </source>
</evidence>
<feature type="region of interest" description="Disordered" evidence="9">
    <location>
        <begin position="1"/>
        <end position="22"/>
    </location>
</feature>
<keyword evidence="4 7" id="KW-0689">Ribosomal protein</keyword>
<reference evidence="10" key="1">
    <citation type="submission" date="2022-06" db="EMBL/GenBank/DDBJ databases">
        <title>Ornithinimicrobium HY1793.</title>
        <authorList>
            <person name="Huang Y."/>
        </authorList>
    </citation>
    <scope>NUCLEOTIDE SEQUENCE</scope>
    <source>
        <strain evidence="10">HY1793</strain>
    </source>
</reference>
<protein>
    <recommendedName>
        <fullName evidence="6 7">Small ribosomal subunit protein uS11</fullName>
    </recommendedName>
</protein>
<dbReference type="PROSITE" id="PS00054">
    <property type="entry name" value="RIBOSOMAL_S11"/>
    <property type="match status" value="1"/>
</dbReference>